<reference evidence="2" key="1">
    <citation type="journal article" date="2022" name="Int. J. Mol. Sci.">
        <title>Draft Genome of Tanacetum Coccineum: Genomic Comparison of Closely Related Tanacetum-Family Plants.</title>
        <authorList>
            <person name="Yamashiro T."/>
            <person name="Shiraishi A."/>
            <person name="Nakayama K."/>
            <person name="Satake H."/>
        </authorList>
    </citation>
    <scope>NUCLEOTIDE SEQUENCE</scope>
</reference>
<protein>
    <submittedName>
        <fullName evidence="2">Uncharacterized protein</fullName>
    </submittedName>
</protein>
<sequence>MASYSVREIADDIVASSHGNLIDKEDLILIINLQLWLTYVRGRTYQMGLKLISLWLRMDLETTRKYLRLSSMKAVLEKRKKRFLICVKNRIYYENASASVMVVLFLGSSSPINFFHWLEFVLIYCSTVLHPSSLKLSLPIHGYEHDKDKKFTFERMGQQLSDLGLEPSKSLDKVRSKSRGRKRERSSNHGGDEMDVDNDGSNKKLRLRSLSRSTGLRFYIAIVIRFKLVPCRILV</sequence>
<name>A0ABQ5HWK6_9ASTR</name>
<organism evidence="2 3">
    <name type="scientific">Tanacetum coccineum</name>
    <dbReference type="NCBI Taxonomy" id="301880"/>
    <lineage>
        <taxon>Eukaryota</taxon>
        <taxon>Viridiplantae</taxon>
        <taxon>Streptophyta</taxon>
        <taxon>Embryophyta</taxon>
        <taxon>Tracheophyta</taxon>
        <taxon>Spermatophyta</taxon>
        <taxon>Magnoliopsida</taxon>
        <taxon>eudicotyledons</taxon>
        <taxon>Gunneridae</taxon>
        <taxon>Pentapetalae</taxon>
        <taxon>asterids</taxon>
        <taxon>campanulids</taxon>
        <taxon>Asterales</taxon>
        <taxon>Asteraceae</taxon>
        <taxon>Asteroideae</taxon>
        <taxon>Anthemideae</taxon>
        <taxon>Anthemidinae</taxon>
        <taxon>Tanacetum</taxon>
    </lineage>
</organism>
<reference evidence="2" key="2">
    <citation type="submission" date="2022-01" db="EMBL/GenBank/DDBJ databases">
        <authorList>
            <person name="Yamashiro T."/>
            <person name="Shiraishi A."/>
            <person name="Satake H."/>
            <person name="Nakayama K."/>
        </authorList>
    </citation>
    <scope>NUCLEOTIDE SEQUENCE</scope>
</reference>
<dbReference type="EMBL" id="BQNB010020086">
    <property type="protein sequence ID" value="GJT92199.1"/>
    <property type="molecule type" value="Genomic_DNA"/>
</dbReference>
<comment type="caution">
    <text evidence="2">The sequence shown here is derived from an EMBL/GenBank/DDBJ whole genome shotgun (WGS) entry which is preliminary data.</text>
</comment>
<proteinExistence type="predicted"/>
<accession>A0ABQ5HWK6</accession>
<feature type="region of interest" description="Disordered" evidence="1">
    <location>
        <begin position="170"/>
        <end position="199"/>
    </location>
</feature>
<keyword evidence="3" id="KW-1185">Reference proteome</keyword>
<evidence type="ECO:0000256" key="1">
    <source>
        <dbReference type="SAM" id="MobiDB-lite"/>
    </source>
</evidence>
<evidence type="ECO:0000313" key="3">
    <source>
        <dbReference type="Proteomes" id="UP001151760"/>
    </source>
</evidence>
<evidence type="ECO:0000313" key="2">
    <source>
        <dbReference type="EMBL" id="GJT92199.1"/>
    </source>
</evidence>
<dbReference type="Proteomes" id="UP001151760">
    <property type="component" value="Unassembled WGS sequence"/>
</dbReference>
<gene>
    <name evidence="2" type="ORF">Tco_1081044</name>
</gene>